<dbReference type="InterPro" id="IPR029063">
    <property type="entry name" value="SAM-dependent_MTases_sf"/>
</dbReference>
<dbReference type="PROSITE" id="PS51608">
    <property type="entry name" value="SAM_MT_UBIE"/>
    <property type="match status" value="1"/>
</dbReference>
<dbReference type="RefSeq" id="WP_084207217.1">
    <property type="nucleotide sequence ID" value="NZ_AP012547.1"/>
</dbReference>
<dbReference type="PANTHER" id="PTHR44068">
    <property type="entry name" value="ZGC:194242"/>
    <property type="match status" value="1"/>
</dbReference>
<dbReference type="InterPro" id="IPR050447">
    <property type="entry name" value="Erg6_SMT_methyltransf"/>
</dbReference>
<name>W0SAK3_9PROT</name>
<dbReference type="AlphaFoldDB" id="W0SAK3"/>
<dbReference type="Pfam" id="PF01209">
    <property type="entry name" value="Ubie_methyltran"/>
    <property type="match status" value="1"/>
</dbReference>
<protein>
    <recommendedName>
        <fullName evidence="4">Methyltransferase domain-containing protein</fullName>
    </recommendedName>
</protein>
<proteinExistence type="predicted"/>
<dbReference type="SUPFAM" id="SSF53335">
    <property type="entry name" value="S-adenosyl-L-methionine-dependent methyltransferases"/>
    <property type="match status" value="1"/>
</dbReference>
<keyword evidence="1" id="KW-0474">Menaquinone biosynthesis</keyword>
<dbReference type="PANTHER" id="PTHR44068:SF11">
    <property type="entry name" value="GERANYL DIPHOSPHATE 2-C-METHYLTRANSFERASE"/>
    <property type="match status" value="1"/>
</dbReference>
<dbReference type="GO" id="GO:0009234">
    <property type="term" value="P:menaquinone biosynthetic process"/>
    <property type="evidence" value="ECO:0007669"/>
    <property type="project" value="UniProtKB-KW"/>
</dbReference>
<dbReference type="Proteomes" id="UP000031637">
    <property type="component" value="Chromosome"/>
</dbReference>
<dbReference type="InterPro" id="IPR004033">
    <property type="entry name" value="UbiE/COQ5_MeTrFase"/>
</dbReference>
<evidence type="ECO:0000313" key="3">
    <source>
        <dbReference type="Proteomes" id="UP000031637"/>
    </source>
</evidence>
<reference evidence="2 3" key="1">
    <citation type="journal article" date="2014" name="Syst. Appl. Microbiol.">
        <title>Complete genomes of freshwater sulfur oxidizers Sulfuricella denitrificans skB26 and Sulfuritalea hydrogenivorans sk43H: genetic insights into the sulfur oxidation pathway of betaproteobacteria.</title>
        <authorList>
            <person name="Watanabe T."/>
            <person name="Kojima H."/>
            <person name="Fukui M."/>
        </authorList>
    </citation>
    <scope>NUCLEOTIDE SEQUENCE [LARGE SCALE GENOMIC DNA]</scope>
    <source>
        <strain evidence="2">DSM22779</strain>
    </source>
</reference>
<evidence type="ECO:0000256" key="1">
    <source>
        <dbReference type="ARBA" id="ARBA00022428"/>
    </source>
</evidence>
<dbReference type="CDD" id="cd02440">
    <property type="entry name" value="AdoMet_MTases"/>
    <property type="match status" value="1"/>
</dbReference>
<dbReference type="GO" id="GO:0008168">
    <property type="term" value="F:methyltransferase activity"/>
    <property type="evidence" value="ECO:0007669"/>
    <property type="project" value="InterPro"/>
</dbReference>
<evidence type="ECO:0000313" key="2">
    <source>
        <dbReference type="EMBL" id="BAO28254.1"/>
    </source>
</evidence>
<sequence length="271" mass="29840">MAPPLAMRESVREQCLGDVWSNDLNDVFADVAPYYDRANNIAALGQFGNFLRRFMQQVDLQPGQKVLDVCAGTNAIGIALLTREPTLDVHAMDRSAEMQTVGQQNATALGFQIKSTIGDVHTLPFPDNHFDVATLQFASRHLRVREVFTEILRVLKPGGHFHHSDMLRPRNVIVKNFYYAYLRGCLGLTGLIVGSGPAAVRAKQYFMDALELFYTAEELSIVLRELGFVEVTVDMVFHGMLGFHRAVKPAARDADAASAGAGETCLDVGIV</sequence>
<dbReference type="Gene3D" id="3.40.50.150">
    <property type="entry name" value="Vaccinia Virus protein VP39"/>
    <property type="match status" value="1"/>
</dbReference>
<dbReference type="OrthoDB" id="529208at2"/>
<dbReference type="HOGENOM" id="CLU_037990_0_0_4"/>
<organism evidence="2 3">
    <name type="scientific">Sulfuritalea hydrogenivorans sk43H</name>
    <dbReference type="NCBI Taxonomy" id="1223802"/>
    <lineage>
        <taxon>Bacteria</taxon>
        <taxon>Pseudomonadati</taxon>
        <taxon>Pseudomonadota</taxon>
        <taxon>Betaproteobacteria</taxon>
        <taxon>Nitrosomonadales</taxon>
        <taxon>Sterolibacteriaceae</taxon>
        <taxon>Sulfuritalea</taxon>
    </lineage>
</organism>
<evidence type="ECO:0008006" key="4">
    <source>
        <dbReference type="Google" id="ProtNLM"/>
    </source>
</evidence>
<keyword evidence="3" id="KW-1185">Reference proteome</keyword>
<accession>W0SAK3</accession>
<dbReference type="EMBL" id="AP012547">
    <property type="protein sequence ID" value="BAO28254.1"/>
    <property type="molecule type" value="Genomic_DNA"/>
</dbReference>
<gene>
    <name evidence="2" type="ORF">SUTH_00440</name>
</gene>
<dbReference type="STRING" id="1223802.SUTH_00440"/>
<dbReference type="KEGG" id="shd:SUTH_00440"/>